<reference evidence="1" key="1">
    <citation type="submission" date="2023-03" db="EMBL/GenBank/DDBJ databases">
        <title>Massive genome expansion in bonnet fungi (Mycena s.s.) driven by repeated elements and novel gene families across ecological guilds.</title>
        <authorList>
            <consortium name="Lawrence Berkeley National Laboratory"/>
            <person name="Harder C.B."/>
            <person name="Miyauchi S."/>
            <person name="Viragh M."/>
            <person name="Kuo A."/>
            <person name="Thoen E."/>
            <person name="Andreopoulos B."/>
            <person name="Lu D."/>
            <person name="Skrede I."/>
            <person name="Drula E."/>
            <person name="Henrissat B."/>
            <person name="Morin E."/>
            <person name="Kohler A."/>
            <person name="Barry K."/>
            <person name="LaButti K."/>
            <person name="Morin E."/>
            <person name="Salamov A."/>
            <person name="Lipzen A."/>
            <person name="Mereny Z."/>
            <person name="Hegedus B."/>
            <person name="Baldrian P."/>
            <person name="Stursova M."/>
            <person name="Weitz H."/>
            <person name="Taylor A."/>
            <person name="Grigoriev I.V."/>
            <person name="Nagy L.G."/>
            <person name="Martin F."/>
            <person name="Kauserud H."/>
        </authorList>
    </citation>
    <scope>NUCLEOTIDE SEQUENCE</scope>
    <source>
        <strain evidence="1">CBHHK182m</strain>
    </source>
</reference>
<evidence type="ECO:0000313" key="2">
    <source>
        <dbReference type="Proteomes" id="UP001215598"/>
    </source>
</evidence>
<accession>A0AAD7MII9</accession>
<protein>
    <submittedName>
        <fullName evidence="1">Uncharacterized protein</fullName>
    </submittedName>
</protein>
<dbReference type="EMBL" id="JARKIB010000258">
    <property type="protein sequence ID" value="KAJ7719010.1"/>
    <property type="molecule type" value="Genomic_DNA"/>
</dbReference>
<keyword evidence="2" id="KW-1185">Reference proteome</keyword>
<dbReference type="Proteomes" id="UP001215598">
    <property type="component" value="Unassembled WGS sequence"/>
</dbReference>
<dbReference type="AlphaFoldDB" id="A0AAD7MII9"/>
<comment type="caution">
    <text evidence="1">The sequence shown here is derived from an EMBL/GenBank/DDBJ whole genome shotgun (WGS) entry which is preliminary data.</text>
</comment>
<gene>
    <name evidence="1" type="ORF">B0H16DRAFT_1796273</name>
</gene>
<proteinExistence type="predicted"/>
<name>A0AAD7MII9_9AGAR</name>
<organism evidence="1 2">
    <name type="scientific">Mycena metata</name>
    <dbReference type="NCBI Taxonomy" id="1033252"/>
    <lineage>
        <taxon>Eukaryota</taxon>
        <taxon>Fungi</taxon>
        <taxon>Dikarya</taxon>
        <taxon>Basidiomycota</taxon>
        <taxon>Agaricomycotina</taxon>
        <taxon>Agaricomycetes</taxon>
        <taxon>Agaricomycetidae</taxon>
        <taxon>Agaricales</taxon>
        <taxon>Marasmiineae</taxon>
        <taxon>Mycenaceae</taxon>
        <taxon>Mycena</taxon>
    </lineage>
</organism>
<evidence type="ECO:0000313" key="1">
    <source>
        <dbReference type="EMBL" id="KAJ7719010.1"/>
    </source>
</evidence>
<sequence>MVPLIRPISEPASSPDEYRSMFASSVRPYLASLLVLTTYWPLSPLPYHYDLGSSPTIPTDYAQLDLDLTSPHFLSPHSLLLLTSTTPGLTSSSCSPTGHSSSHWNLWTCHPALVHSPAILGTRSVPRTKSGTPAAPRIDLSLRVLTTTSSDLGPTRFGLLSHCFASHCLGYAAIQESSIPEPTRANPSRPDLIGYRLCHRPISLHLALHRLRFASPRVASCMLHYT</sequence>